<protein>
    <submittedName>
        <fullName evidence="2">Uncharacterized protein</fullName>
    </submittedName>
</protein>
<feature type="compositionally biased region" description="Basic residues" evidence="1">
    <location>
        <begin position="299"/>
        <end position="311"/>
    </location>
</feature>
<organism evidence="2">
    <name type="scientific">viral metagenome</name>
    <dbReference type="NCBI Taxonomy" id="1070528"/>
    <lineage>
        <taxon>unclassified sequences</taxon>
        <taxon>metagenomes</taxon>
        <taxon>organismal metagenomes</taxon>
    </lineage>
</organism>
<feature type="region of interest" description="Disordered" evidence="1">
    <location>
        <begin position="234"/>
        <end position="311"/>
    </location>
</feature>
<evidence type="ECO:0000256" key="1">
    <source>
        <dbReference type="SAM" id="MobiDB-lite"/>
    </source>
</evidence>
<proteinExistence type="predicted"/>
<sequence length="311" mass="35739">MAHKLTTKSVDFDHTRLSFSPWDDKSNGTNQKQKICYPRYDHPTLGPESPLMIQFPWTNIFKYGIPSIGEYYATDKDRAFLKLPLDLSDKEVKQLYDQLVALDKVMSSTETKEERFGKKLAKKVKYVPIVKNTDTDEDDDSPPWMKLKIKLSYPDEDVITEVWESVKDETDPKGKKRTRTRLEVNNVQEFQNNVSYLANVCIIAKPVKMWSQALNLPEPTYGVTWRMEKIQVEPRTSSNSLDKYKNNDAFIDSDEEDVTNTMSSSVVETEAVDENSNDDESDDSDDDSDSEDEAPPKPSLKKKKDVKTKKP</sequence>
<evidence type="ECO:0000313" key="2">
    <source>
        <dbReference type="EMBL" id="QHU00254.1"/>
    </source>
</evidence>
<name>A0A6C0J9G2_9ZZZZ</name>
<dbReference type="EMBL" id="MN740325">
    <property type="protein sequence ID" value="QHU00254.1"/>
    <property type="molecule type" value="Genomic_DNA"/>
</dbReference>
<dbReference type="AlphaFoldDB" id="A0A6C0J9G2"/>
<reference evidence="2" key="1">
    <citation type="journal article" date="2020" name="Nature">
        <title>Giant virus diversity and host interactions through global metagenomics.</title>
        <authorList>
            <person name="Schulz F."/>
            <person name="Roux S."/>
            <person name="Paez-Espino D."/>
            <person name="Jungbluth S."/>
            <person name="Walsh D.A."/>
            <person name="Denef V.J."/>
            <person name="McMahon K.D."/>
            <person name="Konstantinidis K.T."/>
            <person name="Eloe-Fadrosh E.A."/>
            <person name="Kyrpides N.C."/>
            <person name="Woyke T."/>
        </authorList>
    </citation>
    <scope>NUCLEOTIDE SEQUENCE</scope>
    <source>
        <strain evidence="2">GVMAG-M-3300025860-12</strain>
    </source>
</reference>
<accession>A0A6C0J9G2</accession>
<feature type="compositionally biased region" description="Acidic residues" evidence="1">
    <location>
        <begin position="270"/>
        <end position="293"/>
    </location>
</feature>